<feature type="domain" description="DUF234" evidence="2">
    <location>
        <begin position="341"/>
        <end position="428"/>
    </location>
</feature>
<dbReference type="EMBL" id="EQ973216">
    <property type="protein sequence ID" value="EFR54892.1"/>
    <property type="molecule type" value="Genomic_DNA"/>
</dbReference>
<dbReference type="PANTHER" id="PTHR34704">
    <property type="entry name" value="ATPASE"/>
    <property type="match status" value="1"/>
</dbReference>
<dbReference type="InterPro" id="IPR004256">
    <property type="entry name" value="DUF234"/>
</dbReference>
<dbReference type="Proteomes" id="UP000005101">
    <property type="component" value="Unassembled WGS sequence"/>
</dbReference>
<organism evidence="3 4">
    <name type="scientific">Bacteroides fragilis 3_1_12</name>
    <dbReference type="NCBI Taxonomy" id="457424"/>
    <lineage>
        <taxon>Bacteria</taxon>
        <taxon>Pseudomonadati</taxon>
        <taxon>Bacteroidota</taxon>
        <taxon>Bacteroidia</taxon>
        <taxon>Bacteroidales</taxon>
        <taxon>Bacteroidaceae</taxon>
        <taxon>Bacteroides</taxon>
    </lineage>
</organism>
<name>A0ABN0BPZ8_BACFG</name>
<accession>A0ABN0BPZ8</accession>
<dbReference type="Gene3D" id="3.40.50.300">
    <property type="entry name" value="P-loop containing nucleotide triphosphate hydrolases"/>
    <property type="match status" value="1"/>
</dbReference>
<dbReference type="InterPro" id="IPR027417">
    <property type="entry name" value="P-loop_NTPase"/>
</dbReference>
<dbReference type="Pfam" id="PF01637">
    <property type="entry name" value="ATPase_2"/>
    <property type="match status" value="1"/>
</dbReference>
<protein>
    <recommendedName>
        <fullName evidence="5">ATP-binding protein</fullName>
    </recommendedName>
</protein>
<feature type="domain" description="ATPase" evidence="1">
    <location>
        <begin position="25"/>
        <end position="232"/>
    </location>
</feature>
<sequence length="466" mass="54840">MHRNRNSPIDELPTDEFKKHTHMKFYNREEELKVLREVQEQSFNDHSRFTVVTGRRRVGKTKLILKSCEEQPTVYLFVARKNEGELCSKFAQVISQSLNIHFSDGSGMFINIFTSLMELGKYRKFNLIIDEFQEFFYINESVFSEMQDVWDRYKDSTHINLIVSGSVYTLMHRIFKDAREPLYGRADRNLKIMPFTTSVLKNIIADFNPNYTNEDLLALYTFTGGVPKYVELLLEAGAYTMPNMIEFMIRPGSFFLDEGDYLLIQEFGKKYGNYYSILASIASGRNTMADILATFTGRSIGGQMKRLEDDYAVIRRKRPILSKEGTQNVRYEIADNFLRFWFRYINRNQDFIESGNLNGLAELIKSDYSTYSGMVLERYFRQQLSEQMFYRNIGSWWETSKGKDIAQNEVDIVAIYASNKKVLIGEVKRLRKNFKPRLLQQKVEFLRTKLFYNYEIETKCFTIDDM</sequence>
<keyword evidence="4" id="KW-1185">Reference proteome</keyword>
<dbReference type="SUPFAM" id="SSF52540">
    <property type="entry name" value="P-loop containing nucleoside triphosphate hydrolases"/>
    <property type="match status" value="1"/>
</dbReference>
<evidence type="ECO:0008006" key="5">
    <source>
        <dbReference type="Google" id="ProtNLM"/>
    </source>
</evidence>
<dbReference type="InterPro" id="IPR011579">
    <property type="entry name" value="ATPase_dom"/>
</dbReference>
<evidence type="ECO:0000313" key="4">
    <source>
        <dbReference type="Proteomes" id="UP000005101"/>
    </source>
</evidence>
<dbReference type="Pfam" id="PF03008">
    <property type="entry name" value="DUF234"/>
    <property type="match status" value="1"/>
</dbReference>
<proteinExistence type="predicted"/>
<evidence type="ECO:0000259" key="1">
    <source>
        <dbReference type="Pfam" id="PF01637"/>
    </source>
</evidence>
<reference evidence="3 4" key="1">
    <citation type="submission" date="2008-12" db="EMBL/GenBank/DDBJ databases">
        <title>Annotation of Bacteroides fragilis strain 3_1_12.</title>
        <authorList>
            <consortium name="The Broad Institute Genome Sequencing Platform"/>
            <person name="Ward D."/>
            <person name="Young S.K."/>
            <person name="Kodira C.D."/>
            <person name="Zeng Q."/>
            <person name="Koehrsen M."/>
            <person name="Alvarado L."/>
            <person name="Berlin A."/>
            <person name="Borenstein D."/>
            <person name="Chen Z."/>
            <person name="Engels R."/>
            <person name="Freedman E."/>
            <person name="Gellesch M."/>
            <person name="Goldberg J."/>
            <person name="Griggs A."/>
            <person name="Gujja S."/>
            <person name="Heiman D."/>
            <person name="Hepburn T."/>
            <person name="Howarth C."/>
            <person name="Jen D."/>
            <person name="Larson L."/>
            <person name="Lewis B."/>
            <person name="Mehta T."/>
            <person name="Park D."/>
            <person name="Pearson M."/>
            <person name="Roberts A."/>
            <person name="Saif S."/>
            <person name="Shea T."/>
            <person name="Shenoy N."/>
            <person name="Sisk P."/>
            <person name="Stolte C."/>
            <person name="Sykes S."/>
            <person name="Walk T."/>
            <person name="White J."/>
            <person name="Yandava C."/>
            <person name="Allen-Vercoe E."/>
            <person name="Strauss J."/>
            <person name="Ambrose C."/>
            <person name="Lander E."/>
            <person name="Nusbaum C."/>
            <person name="Galagan J."/>
            <person name="Birren B."/>
        </authorList>
    </citation>
    <scope>NUCLEOTIDE SEQUENCE [LARGE SCALE GENOMIC DNA]</scope>
    <source>
        <strain evidence="3 4">3_1_12</strain>
    </source>
</reference>
<gene>
    <name evidence="3" type="ORF">BFAG_03590</name>
</gene>
<dbReference type="PANTHER" id="PTHR34704:SF1">
    <property type="entry name" value="ATPASE"/>
    <property type="match status" value="1"/>
</dbReference>
<evidence type="ECO:0000259" key="2">
    <source>
        <dbReference type="Pfam" id="PF03008"/>
    </source>
</evidence>
<evidence type="ECO:0000313" key="3">
    <source>
        <dbReference type="EMBL" id="EFR54892.1"/>
    </source>
</evidence>